<dbReference type="AlphaFoldDB" id="A0A840PDN0"/>
<accession>A0A840PDN0</accession>
<feature type="transmembrane region" description="Helical" evidence="7">
    <location>
        <begin position="278"/>
        <end position="303"/>
    </location>
</feature>
<evidence type="ECO:0000313" key="10">
    <source>
        <dbReference type="Proteomes" id="UP000578449"/>
    </source>
</evidence>
<sequence length="312" mass="33675">MLKRLAHLTLVLVGVTFLVSVMLDFLPGDPARAILGEDASAEQVARLRATLKLDEPVWVRYADWVTGALQGDFGTSYRTAQPVTEAILQRLPVSIQLMVFVQVLALVMALAAAIYGVYRPRGLVDRVSTGWAFAAISTPHFVVGLFLVFVFAVHLGWLPASGYRPLGDGLAANLQSILLPALAMSLEPAGVYQRLLRNDMQVTMREDFILAAQAKGMSSANILIRQALRPSSFSLVTLAGINTARLIGSAVVVETLFAIPGLGRLLVDSITARDFVTIQAVVAVIAVAYVLVNAAIDLLYVLLDPRVRSEHS</sequence>
<proteinExistence type="inferred from homology"/>
<dbReference type="EMBL" id="JACHGN010000015">
    <property type="protein sequence ID" value="MBB5136836.1"/>
    <property type="molecule type" value="Genomic_DNA"/>
</dbReference>
<protein>
    <submittedName>
        <fullName evidence="9">Peptide/nickel transport system permease protein</fullName>
    </submittedName>
</protein>
<keyword evidence="3" id="KW-1003">Cell membrane</keyword>
<dbReference type="Proteomes" id="UP000578449">
    <property type="component" value="Unassembled WGS sequence"/>
</dbReference>
<dbReference type="InterPro" id="IPR035906">
    <property type="entry name" value="MetI-like_sf"/>
</dbReference>
<evidence type="ECO:0000256" key="1">
    <source>
        <dbReference type="ARBA" id="ARBA00004651"/>
    </source>
</evidence>
<keyword evidence="4 7" id="KW-0812">Transmembrane</keyword>
<dbReference type="PANTHER" id="PTHR43163">
    <property type="entry name" value="DIPEPTIDE TRANSPORT SYSTEM PERMEASE PROTEIN DPPB-RELATED"/>
    <property type="match status" value="1"/>
</dbReference>
<evidence type="ECO:0000256" key="2">
    <source>
        <dbReference type="ARBA" id="ARBA00022448"/>
    </source>
</evidence>
<name>A0A840PDN0_9ACTN</name>
<dbReference type="InterPro" id="IPR045621">
    <property type="entry name" value="BPD_transp_1_N"/>
</dbReference>
<organism evidence="9 10">
    <name type="scientific">Thermocatellispora tengchongensis</name>
    <dbReference type="NCBI Taxonomy" id="1073253"/>
    <lineage>
        <taxon>Bacteria</taxon>
        <taxon>Bacillati</taxon>
        <taxon>Actinomycetota</taxon>
        <taxon>Actinomycetes</taxon>
        <taxon>Streptosporangiales</taxon>
        <taxon>Streptosporangiaceae</taxon>
        <taxon>Thermocatellispora</taxon>
    </lineage>
</organism>
<evidence type="ECO:0000256" key="3">
    <source>
        <dbReference type="ARBA" id="ARBA00022475"/>
    </source>
</evidence>
<keyword evidence="10" id="KW-1185">Reference proteome</keyword>
<keyword evidence="6 7" id="KW-0472">Membrane</keyword>
<evidence type="ECO:0000313" key="9">
    <source>
        <dbReference type="EMBL" id="MBB5136836.1"/>
    </source>
</evidence>
<reference evidence="9 10" key="1">
    <citation type="submission" date="2020-08" db="EMBL/GenBank/DDBJ databases">
        <title>Genomic Encyclopedia of Type Strains, Phase IV (KMG-IV): sequencing the most valuable type-strain genomes for metagenomic binning, comparative biology and taxonomic classification.</title>
        <authorList>
            <person name="Goeker M."/>
        </authorList>
    </citation>
    <scope>NUCLEOTIDE SEQUENCE [LARGE SCALE GENOMIC DNA]</scope>
    <source>
        <strain evidence="9 10">DSM 45615</strain>
    </source>
</reference>
<keyword evidence="2 7" id="KW-0813">Transport</keyword>
<dbReference type="PANTHER" id="PTHR43163:SF6">
    <property type="entry name" value="DIPEPTIDE TRANSPORT SYSTEM PERMEASE PROTEIN DPPB-RELATED"/>
    <property type="match status" value="1"/>
</dbReference>
<dbReference type="RefSeq" id="WP_185053695.1">
    <property type="nucleotide sequence ID" value="NZ_BAABIX010000008.1"/>
</dbReference>
<comment type="similarity">
    <text evidence="7">Belongs to the binding-protein-dependent transport system permease family.</text>
</comment>
<dbReference type="SUPFAM" id="SSF161098">
    <property type="entry name" value="MetI-like"/>
    <property type="match status" value="1"/>
</dbReference>
<evidence type="ECO:0000256" key="4">
    <source>
        <dbReference type="ARBA" id="ARBA00022692"/>
    </source>
</evidence>
<evidence type="ECO:0000256" key="6">
    <source>
        <dbReference type="ARBA" id="ARBA00023136"/>
    </source>
</evidence>
<dbReference type="PROSITE" id="PS50928">
    <property type="entry name" value="ABC_TM1"/>
    <property type="match status" value="1"/>
</dbReference>
<feature type="transmembrane region" description="Helical" evidence="7">
    <location>
        <begin position="97"/>
        <end position="118"/>
    </location>
</feature>
<evidence type="ECO:0000256" key="7">
    <source>
        <dbReference type="RuleBase" id="RU363032"/>
    </source>
</evidence>
<dbReference type="Pfam" id="PF00528">
    <property type="entry name" value="BPD_transp_1"/>
    <property type="match status" value="1"/>
</dbReference>
<dbReference type="InterPro" id="IPR000515">
    <property type="entry name" value="MetI-like"/>
</dbReference>
<dbReference type="CDD" id="cd06261">
    <property type="entry name" value="TM_PBP2"/>
    <property type="match status" value="1"/>
</dbReference>
<evidence type="ECO:0000259" key="8">
    <source>
        <dbReference type="PROSITE" id="PS50928"/>
    </source>
</evidence>
<comment type="caution">
    <text evidence="9">The sequence shown here is derived from an EMBL/GenBank/DDBJ whole genome shotgun (WGS) entry which is preliminary data.</text>
</comment>
<feature type="domain" description="ABC transmembrane type-1" evidence="8">
    <location>
        <begin position="91"/>
        <end position="300"/>
    </location>
</feature>
<feature type="transmembrane region" description="Helical" evidence="7">
    <location>
        <begin position="130"/>
        <end position="157"/>
    </location>
</feature>
<dbReference type="Pfam" id="PF19300">
    <property type="entry name" value="BPD_transp_1_N"/>
    <property type="match status" value="1"/>
</dbReference>
<comment type="subcellular location">
    <subcellularLocation>
        <location evidence="1 7">Cell membrane</location>
        <topology evidence="1 7">Multi-pass membrane protein</topology>
    </subcellularLocation>
</comment>
<feature type="transmembrane region" description="Helical" evidence="7">
    <location>
        <begin position="235"/>
        <end position="258"/>
    </location>
</feature>
<dbReference type="Gene3D" id="1.10.3720.10">
    <property type="entry name" value="MetI-like"/>
    <property type="match status" value="1"/>
</dbReference>
<dbReference type="GO" id="GO:0005886">
    <property type="term" value="C:plasma membrane"/>
    <property type="evidence" value="ECO:0007669"/>
    <property type="project" value="UniProtKB-SubCell"/>
</dbReference>
<gene>
    <name evidence="9" type="ORF">HNP84_006587</name>
</gene>
<dbReference type="GO" id="GO:0071916">
    <property type="term" value="F:dipeptide transmembrane transporter activity"/>
    <property type="evidence" value="ECO:0007669"/>
    <property type="project" value="TreeGrafter"/>
</dbReference>
<keyword evidence="5 7" id="KW-1133">Transmembrane helix</keyword>
<evidence type="ECO:0000256" key="5">
    <source>
        <dbReference type="ARBA" id="ARBA00022989"/>
    </source>
</evidence>